<evidence type="ECO:0000256" key="1">
    <source>
        <dbReference type="SAM" id="SignalP"/>
    </source>
</evidence>
<reference evidence="2" key="1">
    <citation type="journal article" date="2014" name="PLoS ONE">
        <title>Transcriptome-Based Identification of ABC Transporters in the Western Tarnished Plant Bug Lygus hesperus.</title>
        <authorList>
            <person name="Hull J.J."/>
            <person name="Chaney K."/>
            <person name="Geib S.M."/>
            <person name="Fabrick J.A."/>
            <person name="Brent C.S."/>
            <person name="Walsh D."/>
            <person name="Lavine L.C."/>
        </authorList>
    </citation>
    <scope>NUCLEOTIDE SEQUENCE</scope>
</reference>
<dbReference type="AlphaFoldDB" id="A0A0A9YY50"/>
<keyword evidence="2" id="KW-0396">Initiation factor</keyword>
<feature type="signal peptide" evidence="1">
    <location>
        <begin position="1"/>
        <end position="32"/>
    </location>
</feature>
<sequence length="122" mass="13630">MSQGTHESFSKMVPGKIFVITLLLSLLAVCLSEKLSSKQIDFFKKNVRKWGAPPIEKVIGGNVQKTKRGKVMEIQYESGDQVCKAFHTKKRTRKGVTSSKWSCASKMVDEDDTSEELSASEE</sequence>
<keyword evidence="2" id="KW-0648">Protein biosynthesis</keyword>
<reference evidence="3" key="3">
    <citation type="submission" date="2014-09" db="EMBL/GenBank/DDBJ databases">
        <authorList>
            <person name="Magalhaes I.L.F."/>
            <person name="Oliveira U."/>
            <person name="Santos F.R."/>
            <person name="Vidigal T.H.D.A."/>
            <person name="Brescovit A.D."/>
            <person name="Santos A.J."/>
        </authorList>
    </citation>
    <scope>NUCLEOTIDE SEQUENCE</scope>
</reference>
<name>A0A0A9YY50_LYGHE</name>
<dbReference type="EMBL" id="GBHO01007058">
    <property type="protein sequence ID" value="JAG36546.1"/>
    <property type="molecule type" value="Transcribed_RNA"/>
</dbReference>
<keyword evidence="1" id="KW-0732">Signal</keyword>
<dbReference type="EMBL" id="GBRD01008033">
    <property type="protein sequence ID" value="JAG57788.1"/>
    <property type="molecule type" value="Transcribed_RNA"/>
</dbReference>
<organism evidence="2">
    <name type="scientific">Lygus hesperus</name>
    <name type="common">Western plant bug</name>
    <dbReference type="NCBI Taxonomy" id="30085"/>
    <lineage>
        <taxon>Eukaryota</taxon>
        <taxon>Metazoa</taxon>
        <taxon>Ecdysozoa</taxon>
        <taxon>Arthropoda</taxon>
        <taxon>Hexapoda</taxon>
        <taxon>Insecta</taxon>
        <taxon>Pterygota</taxon>
        <taxon>Neoptera</taxon>
        <taxon>Paraneoptera</taxon>
        <taxon>Hemiptera</taxon>
        <taxon>Heteroptera</taxon>
        <taxon>Panheteroptera</taxon>
        <taxon>Cimicomorpha</taxon>
        <taxon>Miridae</taxon>
        <taxon>Mirini</taxon>
        <taxon>Lygus</taxon>
    </lineage>
</organism>
<evidence type="ECO:0000313" key="3">
    <source>
        <dbReference type="EMBL" id="JAG57788.1"/>
    </source>
</evidence>
<proteinExistence type="predicted"/>
<evidence type="ECO:0000313" key="2">
    <source>
        <dbReference type="EMBL" id="JAG36546.1"/>
    </source>
</evidence>
<feature type="chain" id="PRO_5015034066" evidence="1">
    <location>
        <begin position="33"/>
        <end position="122"/>
    </location>
</feature>
<gene>
    <name evidence="2" type="primary">EIF3L</name>
    <name evidence="2" type="ORF">CM83_19180</name>
</gene>
<protein>
    <submittedName>
        <fullName evidence="2">Eukaryotic translation initiation factor 3 subunit L</fullName>
    </submittedName>
</protein>
<dbReference type="GO" id="GO:0003743">
    <property type="term" value="F:translation initiation factor activity"/>
    <property type="evidence" value="ECO:0007669"/>
    <property type="project" value="UniProtKB-KW"/>
</dbReference>
<accession>A0A0A9YY50</accession>
<reference evidence="2" key="2">
    <citation type="submission" date="2014-07" db="EMBL/GenBank/DDBJ databases">
        <authorList>
            <person name="Hull J."/>
        </authorList>
    </citation>
    <scope>NUCLEOTIDE SEQUENCE</scope>
</reference>